<feature type="active site" evidence="9">
    <location>
        <position position="130"/>
    </location>
</feature>
<comment type="similarity">
    <text evidence="1 9 11">Belongs to the peptidase A8 family.</text>
</comment>
<evidence type="ECO:0000256" key="1">
    <source>
        <dbReference type="ARBA" id="ARBA00006139"/>
    </source>
</evidence>
<keyword evidence="8 9" id="KW-0472">Membrane</keyword>
<dbReference type="AlphaFoldDB" id="A0A4P9CAL5"/>
<dbReference type="PANTHER" id="PTHR33695:SF1">
    <property type="entry name" value="LIPOPROTEIN SIGNAL PEPTIDASE"/>
    <property type="match status" value="1"/>
</dbReference>
<keyword evidence="2 9" id="KW-1003">Cell membrane</keyword>
<comment type="function">
    <text evidence="9 10">This protein specifically catalyzes the removal of signal peptides from prolipoproteins.</text>
</comment>
<evidence type="ECO:0000256" key="8">
    <source>
        <dbReference type="ARBA" id="ARBA00023136"/>
    </source>
</evidence>
<evidence type="ECO:0000256" key="4">
    <source>
        <dbReference type="ARBA" id="ARBA00022692"/>
    </source>
</evidence>
<dbReference type="EMBL" id="CP029487">
    <property type="protein sequence ID" value="QCT71752.1"/>
    <property type="molecule type" value="Genomic_DNA"/>
</dbReference>
<name>A0A4P9CAL5_EUBML</name>
<keyword evidence="5 9" id="KW-0064">Aspartyl protease</keyword>
<feature type="compositionally biased region" description="Basic and acidic residues" evidence="12">
    <location>
        <begin position="209"/>
        <end position="223"/>
    </location>
</feature>
<feature type="transmembrane region" description="Helical" evidence="9">
    <location>
        <begin position="85"/>
        <end position="104"/>
    </location>
</feature>
<dbReference type="EC" id="3.4.23.36" evidence="9"/>
<feature type="transmembrane region" description="Helical" evidence="9">
    <location>
        <begin position="124"/>
        <end position="145"/>
    </location>
</feature>
<evidence type="ECO:0000313" key="13">
    <source>
        <dbReference type="EMBL" id="QCT71752.1"/>
    </source>
</evidence>
<dbReference type="PROSITE" id="PS00855">
    <property type="entry name" value="SPASE_II"/>
    <property type="match status" value="1"/>
</dbReference>
<keyword evidence="6 9" id="KW-0378">Hydrolase</keyword>
<organism evidence="13 14">
    <name type="scientific">Eubacterium maltosivorans</name>
    <dbReference type="NCBI Taxonomy" id="2041044"/>
    <lineage>
        <taxon>Bacteria</taxon>
        <taxon>Bacillati</taxon>
        <taxon>Bacillota</taxon>
        <taxon>Clostridia</taxon>
        <taxon>Eubacteriales</taxon>
        <taxon>Eubacteriaceae</taxon>
        <taxon>Eubacterium</taxon>
    </lineage>
</organism>
<evidence type="ECO:0000256" key="2">
    <source>
        <dbReference type="ARBA" id="ARBA00022475"/>
    </source>
</evidence>
<evidence type="ECO:0000256" key="12">
    <source>
        <dbReference type="SAM" id="MobiDB-lite"/>
    </source>
</evidence>
<feature type="transmembrane region" description="Helical" evidence="9">
    <location>
        <begin position="59"/>
        <end position="78"/>
    </location>
</feature>
<dbReference type="Pfam" id="PF01252">
    <property type="entry name" value="Peptidase_A8"/>
    <property type="match status" value="1"/>
</dbReference>
<feature type="region of interest" description="Disordered" evidence="12">
    <location>
        <begin position="167"/>
        <end position="252"/>
    </location>
</feature>
<accession>A0A4P9CAL5</accession>
<sequence length="252" mass="28762">MLFYILFIIGGIVVDQLTKYLAVTFLSPVTTVPVIPHVFHLTYVENTGAAFSIFAGKQIFLILLTLIFIIVLVYFFVIMPKTKRYFDVNLALSMIISGAVGNLIDRIRLNYVIDFFDVRLIGFAIFNIADIFVVVGCILMVIAIFRNKELLNNPPSLAKKKRQRAAQTLKKPKTSAEADNTAAEHKTEEVQGLNKDVLSKRKPRKRRRNLEPEVKTKIEKLPEHYSSIDFEPGPPPEEPEFLQHRKKKDSED</sequence>
<dbReference type="PRINTS" id="PR00781">
    <property type="entry name" value="LIPOSIGPTASE"/>
</dbReference>
<evidence type="ECO:0000313" key="14">
    <source>
        <dbReference type="Proteomes" id="UP000218387"/>
    </source>
</evidence>
<reference evidence="13 14" key="1">
    <citation type="submission" date="2018-05" db="EMBL/GenBank/DDBJ databases">
        <title>Genome comparison of Eubacterium sp.</title>
        <authorList>
            <person name="Feng Y."/>
            <person name="Sanchez-Andrea I."/>
            <person name="Stams A.J.M."/>
            <person name="De Vos W.M."/>
        </authorList>
    </citation>
    <scope>NUCLEOTIDE SEQUENCE [LARGE SCALE GENOMIC DNA]</scope>
    <source>
        <strain evidence="13 14">YI</strain>
    </source>
</reference>
<evidence type="ECO:0000256" key="10">
    <source>
        <dbReference type="RuleBase" id="RU000594"/>
    </source>
</evidence>
<dbReference type="RefSeq" id="WP_074617944.1">
    <property type="nucleotide sequence ID" value="NZ_CABJDW020000001.1"/>
</dbReference>
<evidence type="ECO:0000256" key="11">
    <source>
        <dbReference type="RuleBase" id="RU004181"/>
    </source>
</evidence>
<keyword evidence="14" id="KW-1185">Reference proteome</keyword>
<dbReference type="Proteomes" id="UP000218387">
    <property type="component" value="Chromosome"/>
</dbReference>
<feature type="active site" evidence="9">
    <location>
        <position position="114"/>
    </location>
</feature>
<dbReference type="GO" id="GO:0005886">
    <property type="term" value="C:plasma membrane"/>
    <property type="evidence" value="ECO:0007669"/>
    <property type="project" value="UniProtKB-SubCell"/>
</dbReference>
<dbReference type="HAMAP" id="MF_00161">
    <property type="entry name" value="LspA"/>
    <property type="match status" value="1"/>
</dbReference>
<comment type="subcellular location">
    <subcellularLocation>
        <location evidence="9">Cell membrane</location>
        <topology evidence="9">Multi-pass membrane protein</topology>
    </subcellularLocation>
</comment>
<dbReference type="InterPro" id="IPR001872">
    <property type="entry name" value="Peptidase_A8"/>
</dbReference>
<evidence type="ECO:0000256" key="5">
    <source>
        <dbReference type="ARBA" id="ARBA00022750"/>
    </source>
</evidence>
<proteinExistence type="inferred from homology"/>
<evidence type="ECO:0000256" key="3">
    <source>
        <dbReference type="ARBA" id="ARBA00022670"/>
    </source>
</evidence>
<dbReference type="UniPathway" id="UPA00665"/>
<evidence type="ECO:0000256" key="9">
    <source>
        <dbReference type="HAMAP-Rule" id="MF_00161"/>
    </source>
</evidence>
<comment type="catalytic activity">
    <reaction evidence="9 10">
        <text>Release of signal peptides from bacterial membrane prolipoproteins. Hydrolyzes -Xaa-Yaa-Zaa-|-(S,diacylglyceryl)Cys-, in which Xaa is hydrophobic (preferably Leu), and Yaa (Ala or Ser) and Zaa (Gly or Ala) have small, neutral side chains.</text>
        <dbReference type="EC" id="3.4.23.36"/>
    </reaction>
</comment>
<dbReference type="KEGG" id="emt:CPZ25_010580"/>
<evidence type="ECO:0000256" key="7">
    <source>
        <dbReference type="ARBA" id="ARBA00022989"/>
    </source>
</evidence>
<dbReference type="NCBIfam" id="TIGR00077">
    <property type="entry name" value="lspA"/>
    <property type="match status" value="1"/>
</dbReference>
<comment type="pathway">
    <text evidence="9">Protein modification; lipoprotein biosynthesis (signal peptide cleavage).</text>
</comment>
<keyword evidence="4 9" id="KW-0812">Transmembrane</keyword>
<dbReference type="GO" id="GO:0006508">
    <property type="term" value="P:proteolysis"/>
    <property type="evidence" value="ECO:0007669"/>
    <property type="project" value="UniProtKB-KW"/>
</dbReference>
<dbReference type="GO" id="GO:0004190">
    <property type="term" value="F:aspartic-type endopeptidase activity"/>
    <property type="evidence" value="ECO:0007669"/>
    <property type="project" value="UniProtKB-UniRule"/>
</dbReference>
<protein>
    <recommendedName>
        <fullName evidence="9">Lipoprotein signal peptidase</fullName>
        <ecNumber evidence="9">3.4.23.36</ecNumber>
    </recommendedName>
    <alternativeName>
        <fullName evidence="9">Prolipoprotein signal peptidase</fullName>
    </alternativeName>
    <alternativeName>
        <fullName evidence="9">Signal peptidase II</fullName>
        <shortName evidence="9">SPase II</shortName>
    </alternativeName>
</protein>
<feature type="transmembrane region" description="Helical" evidence="9">
    <location>
        <begin position="20"/>
        <end position="39"/>
    </location>
</feature>
<keyword evidence="7 9" id="KW-1133">Transmembrane helix</keyword>
<gene>
    <name evidence="9 13" type="primary">lspA</name>
    <name evidence="13" type="ORF">CPZ25_010580</name>
</gene>
<evidence type="ECO:0000256" key="6">
    <source>
        <dbReference type="ARBA" id="ARBA00022801"/>
    </source>
</evidence>
<dbReference type="PANTHER" id="PTHR33695">
    <property type="entry name" value="LIPOPROTEIN SIGNAL PEPTIDASE"/>
    <property type="match status" value="1"/>
</dbReference>
<keyword evidence="3 9" id="KW-0645">Protease</keyword>